<protein>
    <recommendedName>
        <fullName evidence="3">Methyltransferase small domain-containing protein</fullName>
    </recommendedName>
</protein>
<evidence type="ECO:0000256" key="2">
    <source>
        <dbReference type="ARBA" id="ARBA00022679"/>
    </source>
</evidence>
<evidence type="ECO:0000259" key="3">
    <source>
        <dbReference type="Pfam" id="PF05175"/>
    </source>
</evidence>
<dbReference type="PANTHER" id="PTHR47816">
    <property type="entry name" value="RIBOSOMAL RNA SMALL SUBUNIT METHYLTRANSFERASE C"/>
    <property type="match status" value="1"/>
</dbReference>
<dbReference type="RefSeq" id="WP_073708935.1">
    <property type="nucleotide sequence ID" value="NZ_MQSV01000002.1"/>
</dbReference>
<dbReference type="InterPro" id="IPR046977">
    <property type="entry name" value="RsmC/RlmG"/>
</dbReference>
<accession>A0A1Q5PN45</accession>
<evidence type="ECO:0000256" key="1">
    <source>
        <dbReference type="ARBA" id="ARBA00022603"/>
    </source>
</evidence>
<dbReference type="InterPro" id="IPR007848">
    <property type="entry name" value="Small_mtfrase_dom"/>
</dbReference>
<proteinExistence type="predicted"/>
<dbReference type="Gene3D" id="3.40.50.150">
    <property type="entry name" value="Vaccinia Virus protein VP39"/>
    <property type="match status" value="1"/>
</dbReference>
<dbReference type="EMBL" id="MQSV01000002">
    <property type="protein sequence ID" value="OKL48947.1"/>
    <property type="molecule type" value="Genomic_DNA"/>
</dbReference>
<dbReference type="OrthoDB" id="9764961at2"/>
<organism evidence="4 5">
    <name type="scientific">Boudabousia liubingyangii</name>
    <dbReference type="NCBI Taxonomy" id="1921764"/>
    <lineage>
        <taxon>Bacteria</taxon>
        <taxon>Bacillati</taxon>
        <taxon>Actinomycetota</taxon>
        <taxon>Actinomycetes</taxon>
        <taxon>Actinomycetales</taxon>
        <taxon>Actinomycetaceae</taxon>
        <taxon>Boudabousia</taxon>
    </lineage>
</organism>
<dbReference type="STRING" id="1921764.BSR28_03225"/>
<feature type="domain" description="Methyltransferase small" evidence="3">
    <location>
        <begin position="29"/>
        <end position="77"/>
    </location>
</feature>
<keyword evidence="5" id="KW-1185">Reference proteome</keyword>
<sequence>MSQHYFTSVPAATESELTQKEFQIRGRQYTVNLADQVFSHQKLDLATSVLLDFVPTATGPALDLGCGWGPITLGLCADISQAEDAPQVREPGCDPKGELPWVLGVDVNERALDLTNRNLQQAGFSQALPEENGSQPADGTYARTLGKALLAPEALALLKHHNWQFQTIWSNPPIRIGKEALHELLLTWLPFLAPQGAAYLVVGNNLGAGSLMKWLIEQGYPTEKVKSKKGFAILRVQKPPQ</sequence>
<reference evidence="4 5" key="1">
    <citation type="submission" date="2016-11" db="EMBL/GenBank/DDBJ databases">
        <title>Actinomyces gypaetusis sp. nov. isolated from the vulture Gypaetus barbatus in Qinghai Tibet Plateau China.</title>
        <authorList>
            <person name="Meng X."/>
        </authorList>
    </citation>
    <scope>NUCLEOTIDE SEQUENCE [LARGE SCALE GENOMIC DNA]</scope>
    <source>
        <strain evidence="4 5">VUL4_2</strain>
    </source>
</reference>
<comment type="caution">
    <text evidence="4">The sequence shown here is derived from an EMBL/GenBank/DDBJ whole genome shotgun (WGS) entry which is preliminary data.</text>
</comment>
<dbReference type="GO" id="GO:0032259">
    <property type="term" value="P:methylation"/>
    <property type="evidence" value="ECO:0007669"/>
    <property type="project" value="UniProtKB-KW"/>
</dbReference>
<dbReference type="Proteomes" id="UP000186785">
    <property type="component" value="Unassembled WGS sequence"/>
</dbReference>
<dbReference type="SUPFAM" id="SSF53335">
    <property type="entry name" value="S-adenosyl-L-methionine-dependent methyltransferases"/>
    <property type="match status" value="1"/>
</dbReference>
<feature type="domain" description="Methyltransferase small" evidence="3">
    <location>
        <begin position="163"/>
        <end position="234"/>
    </location>
</feature>
<keyword evidence="2" id="KW-0808">Transferase</keyword>
<name>A0A1Q5PN45_9ACTO</name>
<evidence type="ECO:0000313" key="5">
    <source>
        <dbReference type="Proteomes" id="UP000186785"/>
    </source>
</evidence>
<dbReference type="Pfam" id="PF05175">
    <property type="entry name" value="MTS"/>
    <property type="match status" value="2"/>
</dbReference>
<dbReference type="AlphaFoldDB" id="A0A1Q5PN45"/>
<dbReference type="InterPro" id="IPR029063">
    <property type="entry name" value="SAM-dependent_MTases_sf"/>
</dbReference>
<evidence type="ECO:0000313" key="4">
    <source>
        <dbReference type="EMBL" id="OKL48947.1"/>
    </source>
</evidence>
<gene>
    <name evidence="4" type="ORF">BSR29_03655</name>
</gene>
<keyword evidence="1" id="KW-0489">Methyltransferase</keyword>
<dbReference type="PANTHER" id="PTHR47816:SF4">
    <property type="entry name" value="RIBOSOMAL RNA SMALL SUBUNIT METHYLTRANSFERASE C"/>
    <property type="match status" value="1"/>
</dbReference>
<dbReference type="GO" id="GO:0008757">
    <property type="term" value="F:S-adenosylmethionine-dependent methyltransferase activity"/>
    <property type="evidence" value="ECO:0007669"/>
    <property type="project" value="InterPro"/>
</dbReference>